<keyword evidence="1" id="KW-0067">ATP-binding</keyword>
<accession>A0A6N9V5E0</accession>
<dbReference type="Proteomes" id="UP000471648">
    <property type="component" value="Unassembled WGS sequence"/>
</dbReference>
<evidence type="ECO:0000259" key="3">
    <source>
        <dbReference type="PROSITE" id="PS50901"/>
    </source>
</evidence>
<keyword evidence="2" id="KW-1133">Transmembrane helix</keyword>
<evidence type="ECO:0000256" key="2">
    <source>
        <dbReference type="SAM" id="Phobius"/>
    </source>
</evidence>
<name>A0A6N9V5E0_STRMI</name>
<keyword evidence="2" id="KW-0812">Transmembrane</keyword>
<comment type="caution">
    <text evidence="4">The sequence shown here is derived from an EMBL/GenBank/DDBJ whole genome shotgun (WGS) entry which is preliminary data.</text>
</comment>
<feature type="binding site" evidence="1">
    <location>
        <begin position="231"/>
        <end position="238"/>
    </location>
    <ligand>
        <name>ATP</name>
        <dbReference type="ChEBI" id="CHEBI:30616"/>
    </ligand>
</feature>
<sequence>MRLPPSWGHRAPCLAFPHAPGAARSLERNEGRPVNELNEAFDWLRAAVWLGLGLLTLWAVVWVIRYLRASPMERISIRQAIRIRWGWKRLARMCGLSVTDKMPTALASLATSDGKEPKPRVLVPALKVTPDAFGVMAGATCLPKVGLAEFQKAAPYLADAWRMARVSVLPGDKPGQVTLRGVRVDPLITPTIHVPNGRPPEEYAVWELGVDEFGLPVVVPLKEVPGVAMGGLPGFGKTSCVNRLVCDWAPSSAIQFVFFDGKVSHAYEGDYADLVQRAFEFCGDDLEEANRKLKELVQLRRARSASIRRVLGVKNMWHVGPSEDWPLIVIVIDEAHTYFRDYKGSDPATKKLAALAAENARLVEDLVKKGRSVGFLTLLTTQKTTGDAIPTFIRDVCPVGLSFAQKTADAAVAALGDDIREWPDASPVTLQDPAYVGVAVMSQHGRPGFIRIRTPYVADRDAARVAEQTTHLVRHPAELLEDLIHRTGVDLNKEDPEPPAEAA</sequence>
<evidence type="ECO:0000313" key="4">
    <source>
        <dbReference type="EMBL" id="NEB66682.1"/>
    </source>
</evidence>
<keyword evidence="2" id="KW-0472">Membrane</keyword>
<gene>
    <name evidence="4" type="ORF">G3I39_06365</name>
</gene>
<organism evidence="4 5">
    <name type="scientific">Streptomyces microflavus</name>
    <name type="common">Streptomyces lipmanii</name>
    <dbReference type="NCBI Taxonomy" id="1919"/>
    <lineage>
        <taxon>Bacteria</taxon>
        <taxon>Bacillati</taxon>
        <taxon>Actinomycetota</taxon>
        <taxon>Actinomycetes</taxon>
        <taxon>Kitasatosporales</taxon>
        <taxon>Streptomycetaceae</taxon>
        <taxon>Streptomyces</taxon>
    </lineage>
</organism>
<feature type="transmembrane region" description="Helical" evidence="2">
    <location>
        <begin position="46"/>
        <end position="67"/>
    </location>
</feature>
<dbReference type="GO" id="GO:0005524">
    <property type="term" value="F:ATP binding"/>
    <property type="evidence" value="ECO:0007669"/>
    <property type="project" value="UniProtKB-UniRule"/>
</dbReference>
<dbReference type="SUPFAM" id="SSF52540">
    <property type="entry name" value="P-loop containing nucleoside triphosphate hydrolases"/>
    <property type="match status" value="1"/>
</dbReference>
<evidence type="ECO:0000313" key="5">
    <source>
        <dbReference type="Proteomes" id="UP000471648"/>
    </source>
</evidence>
<dbReference type="PROSITE" id="PS50901">
    <property type="entry name" value="FTSK"/>
    <property type="match status" value="1"/>
</dbReference>
<dbReference type="Gene3D" id="3.40.50.300">
    <property type="entry name" value="P-loop containing nucleotide triphosphate hydrolases"/>
    <property type="match status" value="1"/>
</dbReference>
<proteinExistence type="predicted"/>
<keyword evidence="4" id="KW-0132">Cell division</keyword>
<dbReference type="InterPro" id="IPR002543">
    <property type="entry name" value="FtsK_dom"/>
</dbReference>
<keyword evidence="4" id="KW-0131">Cell cycle</keyword>
<evidence type="ECO:0000256" key="1">
    <source>
        <dbReference type="PROSITE-ProRule" id="PRU00289"/>
    </source>
</evidence>
<keyword evidence="1" id="KW-0547">Nucleotide-binding</keyword>
<dbReference type="AlphaFoldDB" id="A0A6N9V5E0"/>
<dbReference type="EMBL" id="JAAGME010000252">
    <property type="protein sequence ID" value="NEB66682.1"/>
    <property type="molecule type" value="Genomic_DNA"/>
</dbReference>
<dbReference type="InterPro" id="IPR027417">
    <property type="entry name" value="P-loop_NTPase"/>
</dbReference>
<dbReference type="GO" id="GO:0051301">
    <property type="term" value="P:cell division"/>
    <property type="evidence" value="ECO:0007669"/>
    <property type="project" value="UniProtKB-KW"/>
</dbReference>
<reference evidence="4 5" key="1">
    <citation type="submission" date="2020-01" db="EMBL/GenBank/DDBJ databases">
        <title>Insect and environment-associated Actinomycetes.</title>
        <authorList>
            <person name="Currrie C."/>
            <person name="Chevrette M."/>
            <person name="Carlson C."/>
            <person name="Stubbendieck R."/>
            <person name="Wendt-Pienkowski E."/>
        </authorList>
    </citation>
    <scope>NUCLEOTIDE SEQUENCE [LARGE SCALE GENOMIC DNA]</scope>
    <source>
        <strain evidence="4 5">SID14438</strain>
    </source>
</reference>
<feature type="domain" description="FtsK" evidence="3">
    <location>
        <begin position="214"/>
        <end position="412"/>
    </location>
</feature>
<protein>
    <submittedName>
        <fullName evidence="4">Cell division protein FtsK</fullName>
    </submittedName>
</protein>
<dbReference type="GO" id="GO:0003677">
    <property type="term" value="F:DNA binding"/>
    <property type="evidence" value="ECO:0007669"/>
    <property type="project" value="InterPro"/>
</dbReference>